<reference evidence="2" key="1">
    <citation type="submission" date="2019-10" db="EMBL/GenBank/DDBJ databases">
        <authorList>
            <consortium name="DOE Joint Genome Institute"/>
            <person name="Kuo A."/>
            <person name="Miyauchi S."/>
            <person name="Kiss E."/>
            <person name="Drula E."/>
            <person name="Kohler A."/>
            <person name="Sanchez-Garcia M."/>
            <person name="Andreopoulos B."/>
            <person name="Barry K.W."/>
            <person name="Bonito G."/>
            <person name="Buee M."/>
            <person name="Carver A."/>
            <person name="Chen C."/>
            <person name="Cichocki N."/>
            <person name="Clum A."/>
            <person name="Culley D."/>
            <person name="Crous P.W."/>
            <person name="Fauchery L."/>
            <person name="Girlanda M."/>
            <person name="Hayes R."/>
            <person name="Keri Z."/>
            <person name="LaButti K."/>
            <person name="Lipzen A."/>
            <person name="Lombard V."/>
            <person name="Magnuson J."/>
            <person name="Maillard F."/>
            <person name="Morin E."/>
            <person name="Murat C."/>
            <person name="Nolan M."/>
            <person name="Ohm R."/>
            <person name="Pangilinan J."/>
            <person name="Pereira M."/>
            <person name="Perotto S."/>
            <person name="Peter M."/>
            <person name="Riley R."/>
            <person name="Sitrit Y."/>
            <person name="Stielow B."/>
            <person name="Szollosi G."/>
            <person name="Zifcakova L."/>
            <person name="Stursova M."/>
            <person name="Spatafora J.W."/>
            <person name="Tedersoo L."/>
            <person name="Vaario L.-M."/>
            <person name="Yamada A."/>
            <person name="Yan M."/>
            <person name="Wang P."/>
            <person name="Xu J."/>
            <person name="Bruns T."/>
            <person name="Baldrian P."/>
            <person name="Vilgalys R."/>
            <person name="Henrissat B."/>
            <person name="Grigoriev I.V."/>
            <person name="Hibbett D."/>
            <person name="Nagy L.G."/>
            <person name="Martin F.M."/>
        </authorList>
    </citation>
    <scope>NUCLEOTIDE SEQUENCE</scope>
    <source>
        <strain evidence="2">BED1</strain>
    </source>
</reference>
<dbReference type="AlphaFoldDB" id="A0AAD4GHT4"/>
<proteinExistence type="predicted"/>
<evidence type="ECO:0000313" key="3">
    <source>
        <dbReference type="Proteomes" id="UP001194468"/>
    </source>
</evidence>
<dbReference type="EMBL" id="WHUW01000006">
    <property type="protein sequence ID" value="KAF8444915.1"/>
    <property type="molecule type" value="Genomic_DNA"/>
</dbReference>
<protein>
    <submittedName>
        <fullName evidence="2">Uncharacterized protein</fullName>
    </submittedName>
</protein>
<sequence>MLHPSQWPKETISGQVVGGGGPIDQQSISVPNSNQFYVVNRPLDIQAPPNPNPNNLGGPSWIARPHYCLVAEARQKRKCSSMWPGWPSDQIEEFTTVQDYANWCAACPLVCVRNVNWVPCDRKPGEKCLTWCCGTQLTIPECSFTSTFWTIIIECDSPIIPPGCKCLSFTRYGSLLSSRLTHSFSSRDLDMRRQRDVPQRRVLRESPYLYYSVPCVCGLPLCWREAGSCGPHPDGHLVR</sequence>
<comment type="caution">
    <text evidence="2">The sequence shown here is derived from an EMBL/GenBank/DDBJ whole genome shotgun (WGS) entry which is preliminary data.</text>
</comment>
<accession>A0AAD4GHT4</accession>
<keyword evidence="3" id="KW-1185">Reference proteome</keyword>
<gene>
    <name evidence="2" type="ORF">L210DRAFT_3053110</name>
</gene>
<reference evidence="2" key="2">
    <citation type="journal article" date="2020" name="Nat. Commun.">
        <title>Large-scale genome sequencing of mycorrhizal fungi provides insights into the early evolution of symbiotic traits.</title>
        <authorList>
            <person name="Miyauchi S."/>
            <person name="Kiss E."/>
            <person name="Kuo A."/>
            <person name="Drula E."/>
            <person name="Kohler A."/>
            <person name="Sanchez-Garcia M."/>
            <person name="Morin E."/>
            <person name="Andreopoulos B."/>
            <person name="Barry K.W."/>
            <person name="Bonito G."/>
            <person name="Buee M."/>
            <person name="Carver A."/>
            <person name="Chen C."/>
            <person name="Cichocki N."/>
            <person name="Clum A."/>
            <person name="Culley D."/>
            <person name="Crous P.W."/>
            <person name="Fauchery L."/>
            <person name="Girlanda M."/>
            <person name="Hayes R.D."/>
            <person name="Keri Z."/>
            <person name="LaButti K."/>
            <person name="Lipzen A."/>
            <person name="Lombard V."/>
            <person name="Magnuson J."/>
            <person name="Maillard F."/>
            <person name="Murat C."/>
            <person name="Nolan M."/>
            <person name="Ohm R.A."/>
            <person name="Pangilinan J."/>
            <person name="Pereira M.F."/>
            <person name="Perotto S."/>
            <person name="Peter M."/>
            <person name="Pfister S."/>
            <person name="Riley R."/>
            <person name="Sitrit Y."/>
            <person name="Stielow J.B."/>
            <person name="Szollosi G."/>
            <person name="Zifcakova L."/>
            <person name="Stursova M."/>
            <person name="Spatafora J.W."/>
            <person name="Tedersoo L."/>
            <person name="Vaario L.M."/>
            <person name="Yamada A."/>
            <person name="Yan M."/>
            <person name="Wang P."/>
            <person name="Xu J."/>
            <person name="Bruns T."/>
            <person name="Baldrian P."/>
            <person name="Vilgalys R."/>
            <person name="Dunand C."/>
            <person name="Henrissat B."/>
            <person name="Grigoriev I.V."/>
            <person name="Hibbett D."/>
            <person name="Nagy L.G."/>
            <person name="Martin F.M."/>
        </authorList>
    </citation>
    <scope>NUCLEOTIDE SEQUENCE</scope>
    <source>
        <strain evidence="2">BED1</strain>
    </source>
</reference>
<organism evidence="2 3">
    <name type="scientific">Boletus edulis BED1</name>
    <dbReference type="NCBI Taxonomy" id="1328754"/>
    <lineage>
        <taxon>Eukaryota</taxon>
        <taxon>Fungi</taxon>
        <taxon>Dikarya</taxon>
        <taxon>Basidiomycota</taxon>
        <taxon>Agaricomycotina</taxon>
        <taxon>Agaricomycetes</taxon>
        <taxon>Agaricomycetidae</taxon>
        <taxon>Boletales</taxon>
        <taxon>Boletineae</taxon>
        <taxon>Boletaceae</taxon>
        <taxon>Boletoideae</taxon>
        <taxon>Boletus</taxon>
    </lineage>
</organism>
<dbReference type="Proteomes" id="UP001194468">
    <property type="component" value="Unassembled WGS sequence"/>
</dbReference>
<name>A0AAD4GHT4_BOLED</name>
<evidence type="ECO:0000313" key="2">
    <source>
        <dbReference type="EMBL" id="KAF8444915.1"/>
    </source>
</evidence>
<feature type="region of interest" description="Disordered" evidence="1">
    <location>
        <begin position="1"/>
        <end position="25"/>
    </location>
</feature>
<evidence type="ECO:0000256" key="1">
    <source>
        <dbReference type="SAM" id="MobiDB-lite"/>
    </source>
</evidence>